<accession>A0A0N4YKN2</accession>
<evidence type="ECO:0000313" key="2">
    <source>
        <dbReference type="Proteomes" id="UP000271162"/>
    </source>
</evidence>
<reference evidence="1 2" key="2">
    <citation type="submission" date="2018-11" db="EMBL/GenBank/DDBJ databases">
        <authorList>
            <consortium name="Pathogen Informatics"/>
        </authorList>
    </citation>
    <scope>NUCLEOTIDE SEQUENCE [LARGE SCALE GENOMIC DNA]</scope>
</reference>
<dbReference type="EMBL" id="UYSL01022869">
    <property type="protein sequence ID" value="VDL81272.1"/>
    <property type="molecule type" value="Genomic_DNA"/>
</dbReference>
<protein>
    <submittedName>
        <fullName evidence="3">Vegetative cell wall protein gp1-like</fullName>
    </submittedName>
</protein>
<proteinExistence type="predicted"/>
<dbReference type="Proteomes" id="UP000271162">
    <property type="component" value="Unassembled WGS sequence"/>
</dbReference>
<evidence type="ECO:0000313" key="3">
    <source>
        <dbReference type="WBParaSite" id="NBR_0001761401-mRNA-1"/>
    </source>
</evidence>
<dbReference type="AlphaFoldDB" id="A0A0N4YKN2"/>
<name>A0A0N4YKN2_NIPBR</name>
<evidence type="ECO:0000313" key="1">
    <source>
        <dbReference type="EMBL" id="VDL81272.1"/>
    </source>
</evidence>
<gene>
    <name evidence="1" type="ORF">NBR_LOCUS17615</name>
</gene>
<keyword evidence="2" id="KW-1185">Reference proteome</keyword>
<reference evidence="3" key="1">
    <citation type="submission" date="2017-02" db="UniProtKB">
        <authorList>
            <consortium name="WormBaseParasite"/>
        </authorList>
    </citation>
    <scope>IDENTIFICATION</scope>
</reference>
<organism evidence="3">
    <name type="scientific">Nippostrongylus brasiliensis</name>
    <name type="common">Rat hookworm</name>
    <dbReference type="NCBI Taxonomy" id="27835"/>
    <lineage>
        <taxon>Eukaryota</taxon>
        <taxon>Metazoa</taxon>
        <taxon>Ecdysozoa</taxon>
        <taxon>Nematoda</taxon>
        <taxon>Chromadorea</taxon>
        <taxon>Rhabditida</taxon>
        <taxon>Rhabditina</taxon>
        <taxon>Rhabditomorpha</taxon>
        <taxon>Strongyloidea</taxon>
        <taxon>Heligmosomidae</taxon>
        <taxon>Nippostrongylus</taxon>
    </lineage>
</organism>
<dbReference type="WBParaSite" id="NBR_0001761401-mRNA-1">
    <property type="protein sequence ID" value="NBR_0001761401-mRNA-1"/>
    <property type="gene ID" value="NBR_0001761401"/>
</dbReference>
<sequence length="274" mass="29485">MLRFKEKSKRGPSTGCGCPTCSCYPQSNPPPKAPVVPIPPPPPYVAASQQIPKDPFGPPIAGFSTILPAPTNYMVLAAEQSLSQAEPSNFDLQYHQPPAVPPQAPPPPSPVQPIFAPSYVPVQPEIKPSEPIVPMGPSGYDVGIRSGVQQMPMPDPLPMAKSADEPPSSNEIIPPYESHRGITNSGYSSVKGEQIEVQSSQVTKESNIPAAMNNQKPMFITYYNQECSGVMVHSSTGKSIFSATDECLRIDCKAINTQPQTNGSYTLVEPSRWL</sequence>